<sequence>MSHIAGDKIEEKDGCGGEVDGEKICMRFAHVRMAVKPKKTRNRQVRQYLFRRRFLRSHCYGTRISALCLWICRYLRAGRGHTPRMHPSHYVVLPETIIIN</sequence>
<name>A0AAN8PN79_POLSC</name>
<dbReference type="AlphaFoldDB" id="A0AAN8PN79"/>
<dbReference type="EMBL" id="JAWJWE010000003">
    <property type="protein sequence ID" value="KAK6639741.1"/>
    <property type="molecule type" value="Genomic_DNA"/>
</dbReference>
<reference evidence="1 2" key="1">
    <citation type="submission" date="2023-10" db="EMBL/GenBank/DDBJ databases">
        <title>Genomes of two closely related lineages of the louse Polyplax serrata with different host specificities.</title>
        <authorList>
            <person name="Martinu J."/>
            <person name="Tarabai H."/>
            <person name="Stefka J."/>
            <person name="Hypsa V."/>
        </authorList>
    </citation>
    <scope>NUCLEOTIDE SEQUENCE [LARGE SCALE GENOMIC DNA]</scope>
    <source>
        <strain evidence="1">HR10_N</strain>
    </source>
</reference>
<protein>
    <submittedName>
        <fullName evidence="1">Uncharacterized protein</fullName>
    </submittedName>
</protein>
<accession>A0AAN8PN79</accession>
<comment type="caution">
    <text evidence="1">The sequence shown here is derived from an EMBL/GenBank/DDBJ whole genome shotgun (WGS) entry which is preliminary data.</text>
</comment>
<gene>
    <name evidence="1" type="ORF">RUM43_008016</name>
</gene>
<dbReference type="Proteomes" id="UP001372834">
    <property type="component" value="Unassembled WGS sequence"/>
</dbReference>
<organism evidence="1 2">
    <name type="scientific">Polyplax serrata</name>
    <name type="common">Common mouse louse</name>
    <dbReference type="NCBI Taxonomy" id="468196"/>
    <lineage>
        <taxon>Eukaryota</taxon>
        <taxon>Metazoa</taxon>
        <taxon>Ecdysozoa</taxon>
        <taxon>Arthropoda</taxon>
        <taxon>Hexapoda</taxon>
        <taxon>Insecta</taxon>
        <taxon>Pterygota</taxon>
        <taxon>Neoptera</taxon>
        <taxon>Paraneoptera</taxon>
        <taxon>Psocodea</taxon>
        <taxon>Troctomorpha</taxon>
        <taxon>Phthiraptera</taxon>
        <taxon>Anoplura</taxon>
        <taxon>Polyplacidae</taxon>
        <taxon>Polyplax</taxon>
    </lineage>
</organism>
<proteinExistence type="predicted"/>
<evidence type="ECO:0000313" key="2">
    <source>
        <dbReference type="Proteomes" id="UP001372834"/>
    </source>
</evidence>
<evidence type="ECO:0000313" key="1">
    <source>
        <dbReference type="EMBL" id="KAK6639741.1"/>
    </source>
</evidence>